<keyword evidence="1 4" id="KW-0808">Transferase</keyword>
<evidence type="ECO:0000256" key="1">
    <source>
        <dbReference type="ARBA" id="ARBA00022679"/>
    </source>
</evidence>
<evidence type="ECO:0000259" key="3">
    <source>
        <dbReference type="PROSITE" id="PS51186"/>
    </source>
</evidence>
<dbReference type="PANTHER" id="PTHR43877">
    <property type="entry name" value="AMINOALKYLPHOSPHONATE N-ACETYLTRANSFERASE-RELATED-RELATED"/>
    <property type="match status" value="1"/>
</dbReference>
<dbReference type="Gene3D" id="3.40.630.30">
    <property type="match status" value="1"/>
</dbReference>
<dbReference type="PROSITE" id="PS51186">
    <property type="entry name" value="GNAT"/>
    <property type="match status" value="1"/>
</dbReference>
<keyword evidence="2" id="KW-0012">Acyltransferase</keyword>
<keyword evidence="5" id="KW-1185">Reference proteome</keyword>
<dbReference type="Pfam" id="PF00583">
    <property type="entry name" value="Acetyltransf_1"/>
    <property type="match status" value="1"/>
</dbReference>
<comment type="caution">
    <text evidence="4">The sequence shown here is derived from an EMBL/GenBank/DDBJ whole genome shotgun (WGS) entry which is preliminary data.</text>
</comment>
<dbReference type="RefSeq" id="WP_098460933.1">
    <property type="nucleotide sequence ID" value="NZ_PDJC01000001.1"/>
</dbReference>
<evidence type="ECO:0000313" key="4">
    <source>
        <dbReference type="EMBL" id="PFG17512.1"/>
    </source>
</evidence>
<evidence type="ECO:0000313" key="5">
    <source>
        <dbReference type="Proteomes" id="UP000226079"/>
    </source>
</evidence>
<protein>
    <submittedName>
        <fullName evidence="4">Acetyltransferase (GNAT) family protein</fullName>
    </submittedName>
</protein>
<dbReference type="Proteomes" id="UP000226079">
    <property type="component" value="Unassembled WGS sequence"/>
</dbReference>
<dbReference type="InterPro" id="IPR000182">
    <property type="entry name" value="GNAT_dom"/>
</dbReference>
<dbReference type="PANTHER" id="PTHR43877:SF2">
    <property type="entry name" value="AMINOALKYLPHOSPHONATE N-ACETYLTRANSFERASE-RELATED"/>
    <property type="match status" value="1"/>
</dbReference>
<accession>A0A2A9CV41</accession>
<dbReference type="AlphaFoldDB" id="A0A2A9CV41"/>
<dbReference type="EMBL" id="PDJC01000001">
    <property type="protein sequence ID" value="PFG17512.1"/>
    <property type="molecule type" value="Genomic_DNA"/>
</dbReference>
<reference evidence="4 5" key="1">
    <citation type="submission" date="2017-10" db="EMBL/GenBank/DDBJ databases">
        <title>Sequencing the genomes of 1000 actinobacteria strains.</title>
        <authorList>
            <person name="Klenk H.-P."/>
        </authorList>
    </citation>
    <scope>NUCLEOTIDE SEQUENCE [LARGE SCALE GENOMIC DNA]</scope>
    <source>
        <strain evidence="4 5">DSM 15597</strain>
    </source>
</reference>
<dbReference type="OrthoDB" id="2639622at2"/>
<dbReference type="SUPFAM" id="SSF55729">
    <property type="entry name" value="Acyl-CoA N-acyltransferases (Nat)"/>
    <property type="match status" value="1"/>
</dbReference>
<gene>
    <name evidence="4" type="ORF">ATK74_2085</name>
</gene>
<dbReference type="CDD" id="cd04301">
    <property type="entry name" value="NAT_SF"/>
    <property type="match status" value="1"/>
</dbReference>
<feature type="domain" description="N-acetyltransferase" evidence="3">
    <location>
        <begin position="1"/>
        <end position="135"/>
    </location>
</feature>
<name>A0A2A9CV41_9ACTN</name>
<dbReference type="InterPro" id="IPR050832">
    <property type="entry name" value="Bact_Acetyltransf"/>
</dbReference>
<sequence>MIEALGSADATAAVALWEEADLNRPWNDAGSDFRRALESPSSTVLGIRDGGRLVGTAMVGWDGHRGWVYYLAVAGSHRGRGLGRELMAAAEHWLKEVGAPKIQFMVRTENDAVLSFYDHLGYIPQYCVVLGRRLD</sequence>
<dbReference type="InterPro" id="IPR016181">
    <property type="entry name" value="Acyl_CoA_acyltransferase"/>
</dbReference>
<organism evidence="4 5">
    <name type="scientific">Propionicimonas paludicola</name>
    <dbReference type="NCBI Taxonomy" id="185243"/>
    <lineage>
        <taxon>Bacteria</taxon>
        <taxon>Bacillati</taxon>
        <taxon>Actinomycetota</taxon>
        <taxon>Actinomycetes</taxon>
        <taxon>Propionibacteriales</taxon>
        <taxon>Nocardioidaceae</taxon>
        <taxon>Propionicimonas</taxon>
    </lineage>
</organism>
<proteinExistence type="predicted"/>
<dbReference type="GO" id="GO:0016747">
    <property type="term" value="F:acyltransferase activity, transferring groups other than amino-acyl groups"/>
    <property type="evidence" value="ECO:0007669"/>
    <property type="project" value="InterPro"/>
</dbReference>
<dbReference type="NCBIfam" id="NF002959">
    <property type="entry name" value="PRK03624.1"/>
    <property type="match status" value="1"/>
</dbReference>
<evidence type="ECO:0000256" key="2">
    <source>
        <dbReference type="ARBA" id="ARBA00023315"/>
    </source>
</evidence>